<comment type="caution">
    <text evidence="4">The sequence shown here is derived from an EMBL/GenBank/DDBJ whole genome shotgun (WGS) entry which is preliminary data.</text>
</comment>
<dbReference type="EMBL" id="CM026422">
    <property type="protein sequence ID" value="KAG0587718.1"/>
    <property type="molecule type" value="Genomic_DNA"/>
</dbReference>
<feature type="compositionally biased region" description="Acidic residues" evidence="2">
    <location>
        <begin position="45"/>
        <end position="58"/>
    </location>
</feature>
<gene>
    <name evidence="4" type="ORF">KC19_2G186600</name>
</gene>
<accession>A0A8T0IY77</accession>
<feature type="coiled-coil region" evidence="1">
    <location>
        <begin position="185"/>
        <end position="216"/>
    </location>
</feature>
<evidence type="ECO:0008006" key="6">
    <source>
        <dbReference type="Google" id="ProtNLM"/>
    </source>
</evidence>
<keyword evidence="1" id="KW-0175">Coiled coil</keyword>
<feature type="chain" id="PRO_5035721942" description="LDLR chaperone MESD" evidence="3">
    <location>
        <begin position="37"/>
        <end position="219"/>
    </location>
</feature>
<organism evidence="4 5">
    <name type="scientific">Ceratodon purpureus</name>
    <name type="common">Fire moss</name>
    <name type="synonym">Dicranum purpureum</name>
    <dbReference type="NCBI Taxonomy" id="3225"/>
    <lineage>
        <taxon>Eukaryota</taxon>
        <taxon>Viridiplantae</taxon>
        <taxon>Streptophyta</taxon>
        <taxon>Embryophyta</taxon>
        <taxon>Bryophyta</taxon>
        <taxon>Bryophytina</taxon>
        <taxon>Bryopsida</taxon>
        <taxon>Dicranidae</taxon>
        <taxon>Pseudoditrichales</taxon>
        <taxon>Ditrichaceae</taxon>
        <taxon>Ceratodon</taxon>
    </lineage>
</organism>
<feature type="region of interest" description="Disordered" evidence="2">
    <location>
        <begin position="42"/>
        <end position="82"/>
    </location>
</feature>
<evidence type="ECO:0000256" key="3">
    <source>
        <dbReference type="SAM" id="SignalP"/>
    </source>
</evidence>
<dbReference type="InterPro" id="IPR019330">
    <property type="entry name" value="MESD"/>
</dbReference>
<dbReference type="Gene3D" id="3.30.70.260">
    <property type="match status" value="1"/>
</dbReference>
<keyword evidence="3" id="KW-0732">Signal</keyword>
<dbReference type="PANTHER" id="PTHR36357">
    <property type="entry name" value="OS03G0148300 PROTEIN"/>
    <property type="match status" value="1"/>
</dbReference>
<protein>
    <recommendedName>
        <fullName evidence="6">LDLR chaperone MESD</fullName>
    </recommendedName>
</protein>
<evidence type="ECO:0000256" key="1">
    <source>
        <dbReference type="SAM" id="Coils"/>
    </source>
</evidence>
<feature type="compositionally biased region" description="Basic and acidic residues" evidence="2">
    <location>
        <begin position="59"/>
        <end position="82"/>
    </location>
</feature>
<keyword evidence="5" id="KW-1185">Reference proteome</keyword>
<dbReference type="AlphaFoldDB" id="A0A8T0IY77"/>
<feature type="signal peptide" evidence="3">
    <location>
        <begin position="1"/>
        <end position="36"/>
    </location>
</feature>
<evidence type="ECO:0000256" key="2">
    <source>
        <dbReference type="SAM" id="MobiDB-lite"/>
    </source>
</evidence>
<evidence type="ECO:0000313" key="4">
    <source>
        <dbReference type="EMBL" id="KAG0587718.1"/>
    </source>
</evidence>
<dbReference type="PANTHER" id="PTHR36357:SF1">
    <property type="entry name" value="OS03G0148300 PROTEIN"/>
    <property type="match status" value="1"/>
</dbReference>
<reference evidence="4" key="1">
    <citation type="submission" date="2020-06" db="EMBL/GenBank/DDBJ databases">
        <title>WGS assembly of Ceratodon purpureus strain R40.</title>
        <authorList>
            <person name="Carey S.B."/>
            <person name="Jenkins J."/>
            <person name="Shu S."/>
            <person name="Lovell J.T."/>
            <person name="Sreedasyam A."/>
            <person name="Maumus F."/>
            <person name="Tiley G.P."/>
            <person name="Fernandez-Pozo N."/>
            <person name="Barry K."/>
            <person name="Chen C."/>
            <person name="Wang M."/>
            <person name="Lipzen A."/>
            <person name="Daum C."/>
            <person name="Saski C.A."/>
            <person name="Payton A.C."/>
            <person name="Mcbreen J.C."/>
            <person name="Conrad R.E."/>
            <person name="Kollar L.M."/>
            <person name="Olsson S."/>
            <person name="Huttunen S."/>
            <person name="Landis J.B."/>
            <person name="Wickett N.J."/>
            <person name="Johnson M.G."/>
            <person name="Rensing S.A."/>
            <person name="Grimwood J."/>
            <person name="Schmutz J."/>
            <person name="Mcdaniel S.F."/>
        </authorList>
    </citation>
    <scope>NUCLEOTIDE SEQUENCE</scope>
    <source>
        <strain evidence="4">R40</strain>
    </source>
</reference>
<dbReference type="Proteomes" id="UP000822688">
    <property type="component" value="Chromosome 2"/>
</dbReference>
<evidence type="ECO:0000313" key="5">
    <source>
        <dbReference type="Proteomes" id="UP000822688"/>
    </source>
</evidence>
<proteinExistence type="predicted"/>
<sequence length="219" mass="24983">MLKSINMGRINQQRRLWLCLGLVSIIVLQSLDLAVGKPGIHIPDELDDVEDNEEDDDWKEWGKTKGEDKVFDPPRDPPTDPRELHDYQLEMMKRATGPSMGFVKLRLDVQRSAEEATRIAEKWTNLLKTGHINAKIYAVDRATIMFILSFGQDTTEVKDFVLSQDEAYEFKLGNAAFRRPGDPPLEEVMDKLQADKKAAKKSEKKAEAKLEEVSVKEEL</sequence>
<dbReference type="GO" id="GO:0006457">
    <property type="term" value="P:protein folding"/>
    <property type="evidence" value="ECO:0007669"/>
    <property type="project" value="InterPro"/>
</dbReference>
<dbReference type="Pfam" id="PF10185">
    <property type="entry name" value="Mesd"/>
    <property type="match status" value="1"/>
</dbReference>
<name>A0A8T0IY77_CERPU</name>